<evidence type="ECO:0000256" key="17">
    <source>
        <dbReference type="ARBA" id="ARBA00047614"/>
    </source>
</evidence>
<dbReference type="Pfam" id="PF01820">
    <property type="entry name" value="Dala_Dala_lig_N"/>
    <property type="match status" value="1"/>
</dbReference>
<dbReference type="CDD" id="cd02440">
    <property type="entry name" value="AdoMet_MTases"/>
    <property type="match status" value="1"/>
</dbReference>
<dbReference type="NCBIfam" id="NF002378">
    <property type="entry name" value="PRK01372.1"/>
    <property type="match status" value="1"/>
</dbReference>
<dbReference type="InterPro" id="IPR013815">
    <property type="entry name" value="ATP_grasp_subdomain_1"/>
</dbReference>
<dbReference type="InterPro" id="IPR011761">
    <property type="entry name" value="ATP-grasp"/>
</dbReference>
<dbReference type="Pfam" id="PF07478">
    <property type="entry name" value="Dala_Dala_lig_C"/>
    <property type="match status" value="1"/>
</dbReference>
<feature type="domain" description="ATP-grasp" evidence="22">
    <location>
        <begin position="409"/>
        <end position="625"/>
    </location>
</feature>
<comment type="pathway">
    <text evidence="5 19">Cell wall biogenesis; peptidoglycan biosynthesis.</text>
</comment>
<dbReference type="GO" id="GO:0005524">
    <property type="term" value="F:ATP binding"/>
    <property type="evidence" value="ECO:0007669"/>
    <property type="project" value="UniProtKB-UniRule"/>
</dbReference>
<dbReference type="InterPro" id="IPR011127">
    <property type="entry name" value="Dala_Dala_lig_N"/>
</dbReference>
<evidence type="ECO:0000256" key="20">
    <source>
        <dbReference type="PROSITE-ProRule" id="PRU00409"/>
    </source>
</evidence>
<organism evidence="23 24">
    <name type="scientific">Acidisarcina polymorpha</name>
    <dbReference type="NCBI Taxonomy" id="2211140"/>
    <lineage>
        <taxon>Bacteria</taxon>
        <taxon>Pseudomonadati</taxon>
        <taxon>Acidobacteriota</taxon>
        <taxon>Terriglobia</taxon>
        <taxon>Terriglobales</taxon>
        <taxon>Acidobacteriaceae</taxon>
        <taxon>Acidisarcina</taxon>
    </lineage>
</organism>
<dbReference type="HAMAP" id="MF_00047">
    <property type="entry name" value="Dala_Dala_lig"/>
    <property type="match status" value="1"/>
</dbReference>
<comment type="similarity">
    <text evidence="6 19">Belongs to the D-alanine--D-alanine ligase family.</text>
</comment>
<dbReference type="GO" id="GO:0008360">
    <property type="term" value="P:regulation of cell shape"/>
    <property type="evidence" value="ECO:0007669"/>
    <property type="project" value="UniProtKB-KW"/>
</dbReference>
<protein>
    <recommendedName>
        <fullName evidence="19">D-alanine--D-alanine ligase</fullName>
        <ecNumber evidence="19">6.3.2.4</ecNumber>
    </recommendedName>
    <alternativeName>
        <fullName evidence="19">D-Ala-D-Ala ligase</fullName>
    </alternativeName>
    <alternativeName>
        <fullName evidence="19">D-alanylalanine synthetase</fullName>
    </alternativeName>
</protein>
<dbReference type="PANTHER" id="PTHR23132">
    <property type="entry name" value="D-ALANINE--D-ALANINE LIGASE"/>
    <property type="match status" value="1"/>
</dbReference>
<dbReference type="Gene3D" id="3.40.50.150">
    <property type="entry name" value="Vaccinia Virus protein VP39"/>
    <property type="match status" value="1"/>
</dbReference>
<dbReference type="InterPro" id="IPR029063">
    <property type="entry name" value="SAM-dependent_MTases_sf"/>
</dbReference>
<comment type="cofactor">
    <cofactor evidence="2">
        <name>Mg(2+)</name>
        <dbReference type="ChEBI" id="CHEBI:18420"/>
    </cofactor>
</comment>
<dbReference type="GO" id="GO:0046872">
    <property type="term" value="F:metal ion binding"/>
    <property type="evidence" value="ECO:0007669"/>
    <property type="project" value="UniProtKB-KW"/>
</dbReference>
<comment type="cofactor">
    <cofactor evidence="1">
        <name>Mn(2+)</name>
        <dbReference type="ChEBI" id="CHEBI:29035"/>
    </cofactor>
</comment>
<dbReference type="Gene3D" id="3.30.470.20">
    <property type="entry name" value="ATP-grasp fold, B domain"/>
    <property type="match status" value="1"/>
</dbReference>
<comment type="subcellular location">
    <subcellularLocation>
        <location evidence="4 19">Cytoplasm</location>
    </subcellularLocation>
</comment>
<dbReference type="PROSITE" id="PS00843">
    <property type="entry name" value="DALA_DALA_LIGASE_1"/>
    <property type="match status" value="1"/>
</dbReference>
<reference evidence="23 24" key="1">
    <citation type="journal article" date="2018" name="Front. Microbiol.">
        <title>Hydrolytic Capabilities as a Key to Environmental Success: Chitinolytic and Cellulolytic Acidobacteria From Acidic Sub-arctic Soils and Boreal Peatlands.</title>
        <authorList>
            <person name="Belova S.E."/>
            <person name="Ravin N.V."/>
            <person name="Pankratov T.A."/>
            <person name="Rakitin A.L."/>
            <person name="Ivanova A.A."/>
            <person name="Beletsky A.V."/>
            <person name="Mardanov A.V."/>
            <person name="Sinninghe Damste J.S."/>
            <person name="Dedysh S.N."/>
        </authorList>
    </citation>
    <scope>NUCLEOTIDE SEQUENCE [LARGE SCALE GENOMIC DNA]</scope>
    <source>
        <strain evidence="23 24">SBC82</strain>
    </source>
</reference>
<dbReference type="SUPFAM" id="SSF52440">
    <property type="entry name" value="PreATP-grasp domain"/>
    <property type="match status" value="1"/>
</dbReference>
<evidence type="ECO:0000256" key="6">
    <source>
        <dbReference type="ARBA" id="ARBA00010871"/>
    </source>
</evidence>
<dbReference type="InterPro" id="IPR000291">
    <property type="entry name" value="D-Ala_lig_Van_CS"/>
</dbReference>
<evidence type="ECO:0000256" key="16">
    <source>
        <dbReference type="ARBA" id="ARBA00023316"/>
    </source>
</evidence>
<dbReference type="AlphaFoldDB" id="A0A2Z5FWM5"/>
<sequence>MQHPFDAAAGVQTSGLVSGRNLKTGHAHDRHNTAYYGVAPSVFRELCRRWLGSSPQIQSSQIKLEDRTFIDFGAGMGRAMLLAAELPFREVLGVEINPFLGRIAEKNIAIQLQSEQPRCSMRLLRQDVLDFEFPDNPCVAFLFNPFSGTVLRRLLKRIGSAFEARPGTLDLLYVNHEFKSVLGQHRGFVQLWSGDIFKSSEDEEADRNILQNQPDGEYAASEYESCSIFRWVGVPRLTLPRHRNDVRGPYNQERMTTKHSGTIPKHSPKPRVGILFGGRSGEHEISLLSAASILKAIDRERYEVVPLGITKEGRWITAQNAEALLAGDAGALLLVSSANPDAPAPARVEATIQPTALSQSLHVDVIFPVLHGTFGEDGTIQGLFELADIAYVGSGVLGSAAAMDKDIMKQLFAAAGLPIPKHVGILRKEWKAAPRKVIKRAEDALKYPMFVKPANLGSSVGISKVHDRRELGPAIDLAATYDRKIVIEQGVGGAKGKARELEVAVLGNDEPLASVVGEIVPGKEFYDYEAKYLSEGSVPIIPAKLTRSESKQVRQMAIAAFRACDCSGLARVDFLMEPQAKSGKPPRIYVNEVNTMPGFTKISMYPKLWEASGIAYTQLIDRLIELALERRAEKDETKYSR</sequence>
<dbReference type="NCBIfam" id="TIGR01205">
    <property type="entry name" value="D_ala_D_alaTIGR"/>
    <property type="match status" value="1"/>
</dbReference>
<dbReference type="GO" id="GO:0009252">
    <property type="term" value="P:peptidoglycan biosynthetic process"/>
    <property type="evidence" value="ECO:0007669"/>
    <property type="project" value="UniProtKB-UniRule"/>
</dbReference>
<dbReference type="SUPFAM" id="SSF56059">
    <property type="entry name" value="Glutathione synthetase ATP-binding domain-like"/>
    <property type="match status" value="1"/>
</dbReference>
<keyword evidence="11 20" id="KW-0067">ATP-binding</keyword>
<dbReference type="Proteomes" id="UP000253606">
    <property type="component" value="Chromosome"/>
</dbReference>
<evidence type="ECO:0000256" key="19">
    <source>
        <dbReference type="HAMAP-Rule" id="MF_00047"/>
    </source>
</evidence>
<evidence type="ECO:0000256" key="1">
    <source>
        <dbReference type="ARBA" id="ARBA00001936"/>
    </source>
</evidence>
<name>A0A2Z5FWM5_9BACT</name>
<keyword evidence="7 19" id="KW-0963">Cytoplasm</keyword>
<evidence type="ECO:0000256" key="8">
    <source>
        <dbReference type="ARBA" id="ARBA00022598"/>
    </source>
</evidence>
<evidence type="ECO:0000256" key="12">
    <source>
        <dbReference type="ARBA" id="ARBA00022842"/>
    </source>
</evidence>
<dbReference type="InterPro" id="IPR016185">
    <property type="entry name" value="PreATP-grasp_dom_sf"/>
</dbReference>
<keyword evidence="16 19" id="KW-0961">Cell wall biogenesis/degradation</keyword>
<dbReference type="FunFam" id="3.30.1490.20:FF:000007">
    <property type="entry name" value="D-alanine--D-alanine ligase"/>
    <property type="match status" value="1"/>
</dbReference>
<comment type="pathway">
    <text evidence="18">Glycan biosynthesis.</text>
</comment>
<keyword evidence="12" id="KW-0460">Magnesium</keyword>
<keyword evidence="15" id="KW-0464">Manganese</keyword>
<dbReference type="PANTHER" id="PTHR23132:SF25">
    <property type="entry name" value="D-ALANINE--D-ALANINE LIGASE A"/>
    <property type="match status" value="1"/>
</dbReference>
<evidence type="ECO:0000256" key="18">
    <source>
        <dbReference type="ARBA" id="ARBA00060592"/>
    </source>
</evidence>
<dbReference type="Gene3D" id="3.30.1490.20">
    <property type="entry name" value="ATP-grasp fold, A domain"/>
    <property type="match status" value="1"/>
</dbReference>
<evidence type="ECO:0000256" key="21">
    <source>
        <dbReference type="SAM" id="MobiDB-lite"/>
    </source>
</evidence>
<accession>A0A2Z5FWM5</accession>
<dbReference type="Gene3D" id="3.40.50.20">
    <property type="match status" value="1"/>
</dbReference>
<evidence type="ECO:0000313" key="24">
    <source>
        <dbReference type="Proteomes" id="UP000253606"/>
    </source>
</evidence>
<dbReference type="NCBIfam" id="NF002528">
    <property type="entry name" value="PRK01966.1-4"/>
    <property type="match status" value="1"/>
</dbReference>
<dbReference type="InterPro" id="IPR011095">
    <property type="entry name" value="Dala_Dala_lig_C"/>
</dbReference>
<keyword evidence="10 20" id="KW-0547">Nucleotide-binding</keyword>
<comment type="function">
    <text evidence="3 19">Cell wall formation.</text>
</comment>
<dbReference type="GO" id="GO:0005829">
    <property type="term" value="C:cytosol"/>
    <property type="evidence" value="ECO:0007669"/>
    <property type="project" value="TreeGrafter"/>
</dbReference>
<proteinExistence type="inferred from homology"/>
<dbReference type="SUPFAM" id="SSF53335">
    <property type="entry name" value="S-adenosyl-L-methionine-dependent methyltransferases"/>
    <property type="match status" value="1"/>
</dbReference>
<evidence type="ECO:0000256" key="5">
    <source>
        <dbReference type="ARBA" id="ARBA00004752"/>
    </source>
</evidence>
<evidence type="ECO:0000256" key="11">
    <source>
        <dbReference type="ARBA" id="ARBA00022840"/>
    </source>
</evidence>
<evidence type="ECO:0000256" key="15">
    <source>
        <dbReference type="ARBA" id="ARBA00023211"/>
    </source>
</evidence>
<dbReference type="EC" id="6.3.2.4" evidence="19"/>
<dbReference type="EMBL" id="CP030840">
    <property type="protein sequence ID" value="AXC11293.1"/>
    <property type="molecule type" value="Genomic_DNA"/>
</dbReference>
<dbReference type="PROSITE" id="PS50975">
    <property type="entry name" value="ATP_GRASP"/>
    <property type="match status" value="1"/>
</dbReference>
<gene>
    <name evidence="19" type="primary">ddl</name>
    <name evidence="23" type="ORF">ACPOL_1957</name>
</gene>
<evidence type="ECO:0000256" key="3">
    <source>
        <dbReference type="ARBA" id="ARBA00003921"/>
    </source>
</evidence>
<evidence type="ECO:0000256" key="14">
    <source>
        <dbReference type="ARBA" id="ARBA00022984"/>
    </source>
</evidence>
<keyword evidence="9" id="KW-0479">Metal-binding</keyword>
<dbReference type="UniPathway" id="UPA00219"/>
<dbReference type="GO" id="GO:0008716">
    <property type="term" value="F:D-alanine-D-alanine ligase activity"/>
    <property type="evidence" value="ECO:0007669"/>
    <property type="project" value="UniProtKB-UniRule"/>
</dbReference>
<evidence type="ECO:0000256" key="9">
    <source>
        <dbReference type="ARBA" id="ARBA00022723"/>
    </source>
</evidence>
<dbReference type="KEGG" id="abas:ACPOL_1957"/>
<evidence type="ECO:0000313" key="23">
    <source>
        <dbReference type="EMBL" id="AXC11293.1"/>
    </source>
</evidence>
<comment type="catalytic activity">
    <reaction evidence="17 19">
        <text>2 D-alanine + ATP = D-alanyl-D-alanine + ADP + phosphate + H(+)</text>
        <dbReference type="Rhea" id="RHEA:11224"/>
        <dbReference type="ChEBI" id="CHEBI:15378"/>
        <dbReference type="ChEBI" id="CHEBI:30616"/>
        <dbReference type="ChEBI" id="CHEBI:43474"/>
        <dbReference type="ChEBI" id="CHEBI:57416"/>
        <dbReference type="ChEBI" id="CHEBI:57822"/>
        <dbReference type="ChEBI" id="CHEBI:456216"/>
        <dbReference type="EC" id="6.3.2.4"/>
    </reaction>
</comment>
<evidence type="ECO:0000256" key="4">
    <source>
        <dbReference type="ARBA" id="ARBA00004496"/>
    </source>
</evidence>
<keyword evidence="14 19" id="KW-0573">Peptidoglycan synthesis</keyword>
<keyword evidence="8 19" id="KW-0436">Ligase</keyword>
<evidence type="ECO:0000256" key="2">
    <source>
        <dbReference type="ARBA" id="ARBA00001946"/>
    </source>
</evidence>
<evidence type="ECO:0000256" key="7">
    <source>
        <dbReference type="ARBA" id="ARBA00022490"/>
    </source>
</evidence>
<keyword evidence="13 19" id="KW-0133">Cell shape</keyword>
<evidence type="ECO:0000259" key="22">
    <source>
        <dbReference type="PROSITE" id="PS50975"/>
    </source>
</evidence>
<dbReference type="GO" id="GO:0071555">
    <property type="term" value="P:cell wall organization"/>
    <property type="evidence" value="ECO:0007669"/>
    <property type="project" value="UniProtKB-KW"/>
</dbReference>
<evidence type="ECO:0000256" key="10">
    <source>
        <dbReference type="ARBA" id="ARBA00022741"/>
    </source>
</evidence>
<feature type="region of interest" description="Disordered" evidence="21">
    <location>
        <begin position="243"/>
        <end position="270"/>
    </location>
</feature>
<evidence type="ECO:0000256" key="13">
    <source>
        <dbReference type="ARBA" id="ARBA00022960"/>
    </source>
</evidence>
<dbReference type="InterPro" id="IPR005905">
    <property type="entry name" value="D_ala_D_ala"/>
</dbReference>
<keyword evidence="24" id="KW-1185">Reference proteome</keyword>
<dbReference type="FunFam" id="3.30.470.20:FF:000008">
    <property type="entry name" value="D-alanine--D-alanine ligase"/>
    <property type="match status" value="1"/>
</dbReference>